<proteinExistence type="predicted"/>
<comment type="caution">
    <text evidence="1">The sequence shown here is derived from an EMBL/GenBank/DDBJ whole genome shotgun (WGS) entry which is preliminary data.</text>
</comment>
<name>A0A0F9LU30_9ZZZZ</name>
<dbReference type="Pfam" id="PF08875">
    <property type="entry name" value="DUF1833"/>
    <property type="match status" value="1"/>
</dbReference>
<dbReference type="AlphaFoldDB" id="A0A0F9LU30"/>
<evidence type="ECO:0000313" key="1">
    <source>
        <dbReference type="EMBL" id="KKM60607.1"/>
    </source>
</evidence>
<accession>A0A0F9LU30</accession>
<dbReference type="EMBL" id="LAZR01011648">
    <property type="protein sequence ID" value="KKM60607.1"/>
    <property type="molecule type" value="Genomic_DNA"/>
</dbReference>
<feature type="non-terminal residue" evidence="1">
    <location>
        <position position="134"/>
    </location>
</feature>
<gene>
    <name evidence="1" type="ORF">LCGC14_1540100</name>
</gene>
<protein>
    <submittedName>
        <fullName evidence="1">Uncharacterized protein</fullName>
    </submittedName>
</protein>
<sequence length="134" mass="14703">MIVLFELNHASLSSPLRRAGNTEDITSNGNVYTAAGLKAALPDDVPDELPEVTVILEDISQEFIAAIRSIDSVVSDRPTVTTSIILASAPDDILMSFDWEVKESIFNGPIAQFRLAFQDLLREPFPGQRFLPSN</sequence>
<reference evidence="1" key="1">
    <citation type="journal article" date="2015" name="Nature">
        <title>Complex archaea that bridge the gap between prokaryotes and eukaryotes.</title>
        <authorList>
            <person name="Spang A."/>
            <person name="Saw J.H."/>
            <person name="Jorgensen S.L."/>
            <person name="Zaremba-Niedzwiedzka K."/>
            <person name="Martijn J."/>
            <person name="Lind A.E."/>
            <person name="van Eijk R."/>
            <person name="Schleper C."/>
            <person name="Guy L."/>
            <person name="Ettema T.J."/>
        </authorList>
    </citation>
    <scope>NUCLEOTIDE SEQUENCE</scope>
</reference>
<organism evidence="1">
    <name type="scientific">marine sediment metagenome</name>
    <dbReference type="NCBI Taxonomy" id="412755"/>
    <lineage>
        <taxon>unclassified sequences</taxon>
        <taxon>metagenomes</taxon>
        <taxon>ecological metagenomes</taxon>
    </lineage>
</organism>
<dbReference type="InterPro" id="IPR014974">
    <property type="entry name" value="DUF1833"/>
</dbReference>